<reference evidence="4" key="1">
    <citation type="submission" date="2022-08" db="EMBL/GenBank/DDBJ databases">
        <title>Genomic Encyclopedia of Type Strains, Phase V (KMG-V): Genome sequencing to study the core and pangenomes of soil and plant-associated prokaryotes.</title>
        <authorList>
            <person name="Whitman W."/>
        </authorList>
    </citation>
    <scope>NUCLEOTIDE SEQUENCE</scope>
    <source>
        <strain evidence="4">SP2016B</strain>
    </source>
</reference>
<dbReference type="PANTHER" id="PTHR30007:SF0">
    <property type="entry name" value="TRANSPOSASE"/>
    <property type="match status" value="1"/>
</dbReference>
<evidence type="ECO:0000256" key="1">
    <source>
        <dbReference type="SAM" id="MobiDB-lite"/>
    </source>
</evidence>
<dbReference type="InterPro" id="IPR025161">
    <property type="entry name" value="IS402-like_dom"/>
</dbReference>
<feature type="domain" description="Transposase IS4-like" evidence="2">
    <location>
        <begin position="99"/>
        <end position="251"/>
    </location>
</feature>
<evidence type="ECO:0000259" key="2">
    <source>
        <dbReference type="Pfam" id="PF01609"/>
    </source>
</evidence>
<dbReference type="GO" id="GO:0004803">
    <property type="term" value="F:transposase activity"/>
    <property type="evidence" value="ECO:0007669"/>
    <property type="project" value="InterPro"/>
</dbReference>
<evidence type="ECO:0000313" key="5">
    <source>
        <dbReference type="Proteomes" id="UP001155034"/>
    </source>
</evidence>
<name>A0A9X2ZNL9_9BACT</name>
<dbReference type="GO" id="GO:0006313">
    <property type="term" value="P:DNA transposition"/>
    <property type="evidence" value="ECO:0007669"/>
    <property type="project" value="InterPro"/>
</dbReference>
<dbReference type="Pfam" id="PF13340">
    <property type="entry name" value="DUF4096"/>
    <property type="match status" value="1"/>
</dbReference>
<accession>A0A9X2ZNL9</accession>
<dbReference type="Pfam" id="PF01609">
    <property type="entry name" value="DDE_Tnp_1"/>
    <property type="match status" value="1"/>
</dbReference>
<dbReference type="GO" id="GO:0003677">
    <property type="term" value="F:DNA binding"/>
    <property type="evidence" value="ECO:0007669"/>
    <property type="project" value="InterPro"/>
</dbReference>
<feature type="domain" description="Insertion element IS402-like" evidence="3">
    <location>
        <begin position="10"/>
        <end position="82"/>
    </location>
</feature>
<dbReference type="NCBIfam" id="NF033580">
    <property type="entry name" value="transpos_IS5_3"/>
    <property type="match status" value="1"/>
</dbReference>
<comment type="caution">
    <text evidence="4">The sequence shown here is derived from an EMBL/GenBank/DDBJ whole genome shotgun (WGS) entry which is preliminary data.</text>
</comment>
<dbReference type="EMBL" id="JANTYZ010000035">
    <property type="protein sequence ID" value="MCS3867055.1"/>
    <property type="molecule type" value="Genomic_DNA"/>
</dbReference>
<evidence type="ECO:0000259" key="3">
    <source>
        <dbReference type="Pfam" id="PF13340"/>
    </source>
</evidence>
<organism evidence="4 5">
    <name type="scientific">Salinibacter ruber</name>
    <dbReference type="NCBI Taxonomy" id="146919"/>
    <lineage>
        <taxon>Bacteria</taxon>
        <taxon>Pseudomonadati</taxon>
        <taxon>Rhodothermota</taxon>
        <taxon>Rhodothermia</taxon>
        <taxon>Rhodothermales</taxon>
        <taxon>Salinibacteraceae</taxon>
        <taxon>Salinibacter</taxon>
    </lineage>
</organism>
<dbReference type="RefSeq" id="WP_251931350.1">
    <property type="nucleotide sequence ID" value="NZ_CALTSM010000021.1"/>
</dbReference>
<dbReference type="InterPro" id="IPR002559">
    <property type="entry name" value="Transposase_11"/>
</dbReference>
<dbReference type="Proteomes" id="UP001155034">
    <property type="component" value="Unassembled WGS sequence"/>
</dbReference>
<gene>
    <name evidence="4" type="ORF">GGP82_003639</name>
</gene>
<protein>
    <submittedName>
        <fullName evidence="4">Transposase</fullName>
    </submittedName>
</protein>
<dbReference type="AlphaFoldDB" id="A0A9X2ZNL9"/>
<proteinExistence type="predicted"/>
<dbReference type="PANTHER" id="PTHR30007">
    <property type="entry name" value="PHP DOMAIN PROTEIN"/>
    <property type="match status" value="1"/>
</dbReference>
<sequence length="265" mass="29971">MPRKTYTTDLTDAEWELIEPLLPAERRRGAPRTVDLREVVNAILYITKNGCTWRDLPGDLPHHKTVYAYFRTWSKDGTLEGIYRALHRRWRQRRGREPTPSAGILDSQSVGTTEAGGERGFDGGKFVTGRKRHLLVDTEGLPVGLAVTAASVGDRAGAKEVLAEAGPDLPRLEHLWADAGYDGAPFAEWAEEKGGWTVEVVRKAEDGSFQVLPRRWVVERTFAWLYKCRRLRSDFERLIESVVGFIHAAMLRLVVRRLALLNEHS</sequence>
<evidence type="ECO:0000313" key="4">
    <source>
        <dbReference type="EMBL" id="MCS3867055.1"/>
    </source>
</evidence>
<feature type="region of interest" description="Disordered" evidence="1">
    <location>
        <begin position="93"/>
        <end position="122"/>
    </location>
</feature>